<dbReference type="RefSeq" id="WP_338237990.1">
    <property type="nucleotide sequence ID" value="NZ_BQKE01000002.1"/>
</dbReference>
<dbReference type="InterPro" id="IPR000700">
    <property type="entry name" value="PAS-assoc_C"/>
</dbReference>
<evidence type="ECO:0000259" key="6">
    <source>
        <dbReference type="PROSITE" id="PS50109"/>
    </source>
</evidence>
<dbReference type="InterPro" id="IPR013655">
    <property type="entry name" value="PAS_fold_3"/>
</dbReference>
<dbReference type="GO" id="GO:0000155">
    <property type="term" value="F:phosphorelay sensor kinase activity"/>
    <property type="evidence" value="ECO:0007669"/>
    <property type="project" value="InterPro"/>
</dbReference>
<accession>A0AAN4W096</accession>
<dbReference type="InterPro" id="IPR013656">
    <property type="entry name" value="PAS_4"/>
</dbReference>
<dbReference type="Pfam" id="PF08447">
    <property type="entry name" value="PAS_3"/>
    <property type="match status" value="1"/>
</dbReference>
<dbReference type="SUPFAM" id="SSF47384">
    <property type="entry name" value="Homodimeric domain of signal transducing histidine kinase"/>
    <property type="match status" value="1"/>
</dbReference>
<evidence type="ECO:0000256" key="4">
    <source>
        <dbReference type="ARBA" id="ARBA00022679"/>
    </source>
</evidence>
<name>A0AAN4W096_9BACT</name>
<evidence type="ECO:0000259" key="7">
    <source>
        <dbReference type="PROSITE" id="PS50112"/>
    </source>
</evidence>
<reference evidence="9 10" key="1">
    <citation type="submission" date="2021-12" db="EMBL/GenBank/DDBJ databases">
        <title>Genome sequencing of bacteria with rrn-lacking chromosome and rrn-plasmid.</title>
        <authorList>
            <person name="Anda M."/>
            <person name="Iwasaki W."/>
        </authorList>
    </citation>
    <scope>NUCLEOTIDE SEQUENCE [LARGE SCALE GENOMIC DNA]</scope>
    <source>
        <strain evidence="9 10">NBRC 15940</strain>
    </source>
</reference>
<dbReference type="EMBL" id="BQKE01000002">
    <property type="protein sequence ID" value="GJM62752.1"/>
    <property type="molecule type" value="Genomic_DNA"/>
</dbReference>
<feature type="domain" description="PAS" evidence="7">
    <location>
        <begin position="274"/>
        <end position="347"/>
    </location>
</feature>
<evidence type="ECO:0000256" key="3">
    <source>
        <dbReference type="ARBA" id="ARBA00022553"/>
    </source>
</evidence>
<dbReference type="Gene3D" id="3.30.450.20">
    <property type="entry name" value="PAS domain"/>
    <property type="match status" value="6"/>
</dbReference>
<comment type="catalytic activity">
    <reaction evidence="1">
        <text>ATP + protein L-histidine = ADP + protein N-phospho-L-histidine.</text>
        <dbReference type="EC" id="2.7.13.3"/>
    </reaction>
</comment>
<feature type="domain" description="PAC" evidence="8">
    <location>
        <begin position="351"/>
        <end position="404"/>
    </location>
</feature>
<proteinExistence type="predicted"/>
<organism evidence="9 10">
    <name type="scientific">Persicobacter diffluens</name>
    <dbReference type="NCBI Taxonomy" id="981"/>
    <lineage>
        <taxon>Bacteria</taxon>
        <taxon>Pseudomonadati</taxon>
        <taxon>Bacteroidota</taxon>
        <taxon>Cytophagia</taxon>
        <taxon>Cytophagales</taxon>
        <taxon>Persicobacteraceae</taxon>
        <taxon>Persicobacter</taxon>
    </lineage>
</organism>
<dbReference type="PANTHER" id="PTHR43304:SF1">
    <property type="entry name" value="PAC DOMAIN-CONTAINING PROTEIN"/>
    <property type="match status" value="1"/>
</dbReference>
<evidence type="ECO:0000259" key="8">
    <source>
        <dbReference type="PROSITE" id="PS50113"/>
    </source>
</evidence>
<keyword evidence="10" id="KW-1185">Reference proteome</keyword>
<dbReference type="InterPro" id="IPR001610">
    <property type="entry name" value="PAC"/>
</dbReference>
<dbReference type="PROSITE" id="PS50109">
    <property type="entry name" value="HIS_KIN"/>
    <property type="match status" value="1"/>
</dbReference>
<evidence type="ECO:0000256" key="5">
    <source>
        <dbReference type="ARBA" id="ARBA00022777"/>
    </source>
</evidence>
<dbReference type="Pfam" id="PF08448">
    <property type="entry name" value="PAS_4"/>
    <property type="match status" value="1"/>
</dbReference>
<comment type="caution">
    <text evidence="9">The sequence shown here is derived from an EMBL/GenBank/DDBJ whole genome shotgun (WGS) entry which is preliminary data.</text>
</comment>
<dbReference type="NCBIfam" id="TIGR00229">
    <property type="entry name" value="sensory_box"/>
    <property type="match status" value="3"/>
</dbReference>
<dbReference type="SMART" id="SM00387">
    <property type="entry name" value="HATPase_c"/>
    <property type="match status" value="1"/>
</dbReference>
<dbReference type="InterPro" id="IPR003594">
    <property type="entry name" value="HATPase_dom"/>
</dbReference>
<dbReference type="InterPro" id="IPR004358">
    <property type="entry name" value="Sig_transdc_His_kin-like_C"/>
</dbReference>
<evidence type="ECO:0000313" key="10">
    <source>
        <dbReference type="Proteomes" id="UP001310022"/>
    </source>
</evidence>
<dbReference type="InterPro" id="IPR036890">
    <property type="entry name" value="HATPase_C_sf"/>
</dbReference>
<dbReference type="SUPFAM" id="SSF55785">
    <property type="entry name" value="PYP-like sensor domain (PAS domain)"/>
    <property type="match status" value="5"/>
</dbReference>
<dbReference type="Proteomes" id="UP001310022">
    <property type="component" value="Unassembled WGS sequence"/>
</dbReference>
<dbReference type="EC" id="2.7.13.3" evidence="2"/>
<dbReference type="InterPro" id="IPR005467">
    <property type="entry name" value="His_kinase_dom"/>
</dbReference>
<dbReference type="Gene3D" id="3.30.565.10">
    <property type="entry name" value="Histidine kinase-like ATPase, C-terminal domain"/>
    <property type="match status" value="1"/>
</dbReference>
<dbReference type="SMART" id="SM00091">
    <property type="entry name" value="PAS"/>
    <property type="match status" value="6"/>
</dbReference>
<dbReference type="PANTHER" id="PTHR43304">
    <property type="entry name" value="PHYTOCHROME-LIKE PROTEIN CPH1"/>
    <property type="match status" value="1"/>
</dbReference>
<evidence type="ECO:0000313" key="9">
    <source>
        <dbReference type="EMBL" id="GJM62752.1"/>
    </source>
</evidence>
<dbReference type="InterPro" id="IPR052162">
    <property type="entry name" value="Sensor_kinase/Photoreceptor"/>
</dbReference>
<feature type="domain" description="PAC" evidence="8">
    <location>
        <begin position="730"/>
        <end position="784"/>
    </location>
</feature>
<dbReference type="InterPro" id="IPR000014">
    <property type="entry name" value="PAS"/>
</dbReference>
<dbReference type="PROSITE" id="PS50113">
    <property type="entry name" value="PAC"/>
    <property type="match status" value="2"/>
</dbReference>
<feature type="domain" description="Histidine kinase" evidence="6">
    <location>
        <begin position="802"/>
        <end position="1011"/>
    </location>
</feature>
<gene>
    <name evidence="9" type="ORF">PEDI_33040</name>
</gene>
<dbReference type="InterPro" id="IPR036097">
    <property type="entry name" value="HisK_dim/P_sf"/>
</dbReference>
<dbReference type="Pfam" id="PF02518">
    <property type="entry name" value="HATPase_c"/>
    <property type="match status" value="1"/>
</dbReference>
<dbReference type="InterPro" id="IPR035965">
    <property type="entry name" value="PAS-like_dom_sf"/>
</dbReference>
<keyword evidence="5" id="KW-0418">Kinase</keyword>
<dbReference type="CDD" id="cd00130">
    <property type="entry name" value="PAS"/>
    <property type="match status" value="3"/>
</dbReference>
<evidence type="ECO:0000256" key="2">
    <source>
        <dbReference type="ARBA" id="ARBA00012438"/>
    </source>
</evidence>
<protein>
    <recommendedName>
        <fullName evidence="2">histidine kinase</fullName>
        <ecNumber evidence="2">2.7.13.3</ecNumber>
    </recommendedName>
</protein>
<dbReference type="SUPFAM" id="SSF55874">
    <property type="entry name" value="ATPase domain of HSP90 chaperone/DNA topoisomerase II/histidine kinase"/>
    <property type="match status" value="1"/>
</dbReference>
<dbReference type="PROSITE" id="PS50112">
    <property type="entry name" value="PAS"/>
    <property type="match status" value="1"/>
</dbReference>
<dbReference type="SMART" id="SM00086">
    <property type="entry name" value="PAC"/>
    <property type="match status" value="3"/>
</dbReference>
<dbReference type="Pfam" id="PF13426">
    <property type="entry name" value="PAS_9"/>
    <property type="match status" value="2"/>
</dbReference>
<sequence>MALTHTLKTTFFELLSKDQALFELYEKAGQDGALLYEAETQEVWINPSFQKITGLEASSLDLLTFSGLLHPADLYLWNGLLHGDDRNSSLMLRLKVEQGNWEWFQISQQQNASANQPLLLFFNLLKQSNPEEFPPQYLNASISIPEFDRLLLLEGFVNSNIDAIQVADESGRLVYINKVASRRLEIPQSEVNQYFVKDFEPLFEVAGEWEKHVEEVRRVGKWVGESRNFSVKKRKSVPVEISVTYQKISGKGYLVAVSRDISVRKQREEAYRKENDKLQQILKLTSTGVWEVDVATGLILVDERFEQIRGYENGELSSFDWDKMTKSIHPEDRAMLNLLLNGHLAGDASIFQVEFRVRHKSGNWIWCLSTCKVVQRDERGIAEIVSGTLTDISLLKQMQIELEESITIFRTFAEQIPAYLYMKNDEKIHIYNNPKSAEFLKLSPQEINGKRAIDLFPADVALQLEEQDEQVLKQGVKLTKFIWQYLKNGSEIFLEEYKFPIQLPNGKTVVGGLAFDISETIHLREDLWHTKQQFEKLMASVPGTLYVLKLMADGTFTFPFVSENLRDLVPGLTVEDCQADAMNYFNLLIPEDRSRMISLGKATMENLRPFRQTCMLQLKSGEFRYHRLVSQPEKGEDGSVSWYGILQDVTEEVKLEKEIEMLALVAQKASDLMLICDEKGKVTWGNEASFKVLEQPAATLLGSLPGELLSKGDAKSKDWKSLDLALKARRPFKKILSFQVENGLPYWLEVEATPIYQQEGVFLYSIIICRDVTRLMDKQREFERFLKTTTDQNERLRDFAFITSHNIRSSVANLMGLSDLLIQNPEEKQYVHLMKQVTMKLDTTIRNIADILHVEQRFDPQEMKFINLLEVVNRMVDFCQKEAKMEEKRWEINIASEIQLRVIPAYLESIVYNLFSNALKYGLKDQNSKIILSASRRGEKEIALVVKDDGLGIDLDKFKDRLFKLGSRMHEISTGQGMGLYMIKRQVEAMEGSVHLKSQPNKGAEFTVVFK</sequence>
<keyword evidence="3" id="KW-0597">Phosphoprotein</keyword>
<dbReference type="AlphaFoldDB" id="A0AAN4W096"/>
<keyword evidence="4" id="KW-0808">Transferase</keyword>
<evidence type="ECO:0000256" key="1">
    <source>
        <dbReference type="ARBA" id="ARBA00000085"/>
    </source>
</evidence>
<dbReference type="PRINTS" id="PR00344">
    <property type="entry name" value="BCTRLSENSOR"/>
</dbReference>